<dbReference type="EMBL" id="FNWU01000001">
    <property type="protein sequence ID" value="SEH40130.1"/>
    <property type="molecule type" value="Genomic_DNA"/>
</dbReference>
<dbReference type="NCBIfam" id="NF033587">
    <property type="entry name" value="transpos_IS6"/>
    <property type="match status" value="1"/>
</dbReference>
<dbReference type="SUPFAM" id="SSF53098">
    <property type="entry name" value="Ribonuclease H-like"/>
    <property type="match status" value="1"/>
</dbReference>
<keyword evidence="2" id="KW-1185">Reference proteome</keyword>
<accession>A0A1H6I0X3</accession>
<dbReference type="PANTHER" id="PTHR39967:SF1">
    <property type="entry name" value="ISH14-TYPE TRANSPOSASE HSIRS44"/>
    <property type="match status" value="1"/>
</dbReference>
<gene>
    <name evidence="1" type="ORF">SAMN05192561_101594</name>
</gene>
<sequence>MISECSMPEITRLSGGCDWIDLDFVERERTPRSAMKLGIQLHVAGLSLSNTISILDTLGVERSRKAVHDWVQKADLQLDGGATPEHVAVDESVIRINDQQYWLYAAVDPATNHFLHIRLFSSYTTALTEIFLRELREKHDVDDALFLVDDADWLQTALQRHGLDFRYERHGNRNSVERIFREIKRRTSSFSNCFSHVDPSTAETWLHTFAVWHNATN</sequence>
<dbReference type="PANTHER" id="PTHR39967">
    <property type="match status" value="1"/>
</dbReference>
<protein>
    <submittedName>
        <fullName evidence="1">Transposase (Or an inactivated derivative)</fullName>
    </submittedName>
</protein>
<dbReference type="AlphaFoldDB" id="A0A1H6I0X3"/>
<evidence type="ECO:0000313" key="2">
    <source>
        <dbReference type="Proteomes" id="UP000199215"/>
    </source>
</evidence>
<name>A0A1H6I0X3_9EURY</name>
<organism evidence="1 2">
    <name type="scientific">Halopenitus malekzadehii</name>
    <dbReference type="NCBI Taxonomy" id="1267564"/>
    <lineage>
        <taxon>Archaea</taxon>
        <taxon>Methanobacteriati</taxon>
        <taxon>Methanobacteriota</taxon>
        <taxon>Stenosarchaea group</taxon>
        <taxon>Halobacteria</taxon>
        <taxon>Halobacteriales</taxon>
        <taxon>Haloferacaceae</taxon>
        <taxon>Halopenitus</taxon>
    </lineage>
</organism>
<reference evidence="1 2" key="1">
    <citation type="submission" date="2016-10" db="EMBL/GenBank/DDBJ databases">
        <authorList>
            <person name="de Groot N.N."/>
        </authorList>
    </citation>
    <scope>NUCLEOTIDE SEQUENCE [LARGE SCALE GENOMIC DNA]</scope>
    <source>
        <strain evidence="1 2">IBRC-M10418</strain>
    </source>
</reference>
<proteinExistence type="predicted"/>
<dbReference type="STRING" id="1267564.SAMN05192561_101594"/>
<dbReference type="InterPro" id="IPR047930">
    <property type="entry name" value="Transpos_IS6"/>
</dbReference>
<evidence type="ECO:0000313" key="1">
    <source>
        <dbReference type="EMBL" id="SEH40130.1"/>
    </source>
</evidence>
<dbReference type="Proteomes" id="UP000199215">
    <property type="component" value="Unassembled WGS sequence"/>
</dbReference>
<dbReference type="InterPro" id="IPR012337">
    <property type="entry name" value="RNaseH-like_sf"/>
</dbReference>